<organism evidence="2 3">
    <name type="scientific">Bradyrhizobium diazoefficiens</name>
    <dbReference type="NCBI Taxonomy" id="1355477"/>
    <lineage>
        <taxon>Bacteria</taxon>
        <taxon>Pseudomonadati</taxon>
        <taxon>Pseudomonadota</taxon>
        <taxon>Alphaproteobacteria</taxon>
        <taxon>Hyphomicrobiales</taxon>
        <taxon>Nitrobacteraceae</taxon>
        <taxon>Bradyrhizobium</taxon>
    </lineage>
</organism>
<accession>A0A0E4FSE0</accession>
<sequence>MQLMAKAKWPVANASGEARSCRSSPRSHLA</sequence>
<evidence type="ECO:0000313" key="2">
    <source>
        <dbReference type="EMBL" id="BAR55643.1"/>
    </source>
</evidence>
<gene>
    <name evidence="2" type="ORF">NK6_2462</name>
</gene>
<evidence type="ECO:0000313" key="3">
    <source>
        <dbReference type="Proteomes" id="UP000063308"/>
    </source>
</evidence>
<proteinExistence type="predicted"/>
<feature type="compositionally biased region" description="Polar residues" evidence="1">
    <location>
        <begin position="21"/>
        <end position="30"/>
    </location>
</feature>
<dbReference type="EMBL" id="AP014685">
    <property type="protein sequence ID" value="BAR55643.1"/>
    <property type="molecule type" value="Genomic_DNA"/>
</dbReference>
<reference evidence="2 3" key="1">
    <citation type="submission" date="2014-11" db="EMBL/GenBank/DDBJ databases">
        <title>Symbiosis island explosion on the genome of extra-slow-growing strains of soybean bradyrhizobia with massive insertion sequences.</title>
        <authorList>
            <person name="Iida T."/>
            <person name="Minamisawa K."/>
        </authorList>
    </citation>
    <scope>NUCLEOTIDE SEQUENCE [LARGE SCALE GENOMIC DNA]</scope>
    <source>
        <strain evidence="2 3">NK6</strain>
    </source>
</reference>
<dbReference type="Proteomes" id="UP000063308">
    <property type="component" value="Chromosome"/>
</dbReference>
<evidence type="ECO:0000256" key="1">
    <source>
        <dbReference type="SAM" id="MobiDB-lite"/>
    </source>
</evidence>
<name>A0A0E4FSE0_9BRAD</name>
<dbReference type="AlphaFoldDB" id="A0A0E4FSE0"/>
<feature type="region of interest" description="Disordered" evidence="1">
    <location>
        <begin position="1"/>
        <end position="30"/>
    </location>
</feature>
<protein>
    <submittedName>
        <fullName evidence="2">Uncharacterized protein</fullName>
    </submittedName>
</protein>